<keyword evidence="2" id="KW-1185">Reference proteome</keyword>
<dbReference type="EMBL" id="LUGG01000002">
    <property type="protein sequence ID" value="OBZ78420.1"/>
    <property type="molecule type" value="Genomic_DNA"/>
</dbReference>
<proteinExistence type="predicted"/>
<protein>
    <submittedName>
        <fullName evidence="1">Uncharacterized protein</fullName>
    </submittedName>
</protein>
<dbReference type="AlphaFoldDB" id="A0A1C7MNF7"/>
<organism evidence="1 2">
    <name type="scientific">Grifola frondosa</name>
    <name type="common">Maitake</name>
    <name type="synonym">Polyporus frondosus</name>
    <dbReference type="NCBI Taxonomy" id="5627"/>
    <lineage>
        <taxon>Eukaryota</taxon>
        <taxon>Fungi</taxon>
        <taxon>Dikarya</taxon>
        <taxon>Basidiomycota</taxon>
        <taxon>Agaricomycotina</taxon>
        <taxon>Agaricomycetes</taxon>
        <taxon>Polyporales</taxon>
        <taxon>Grifolaceae</taxon>
        <taxon>Grifola</taxon>
    </lineage>
</organism>
<dbReference type="OrthoDB" id="2793879at2759"/>
<evidence type="ECO:0000313" key="2">
    <source>
        <dbReference type="Proteomes" id="UP000092993"/>
    </source>
</evidence>
<sequence length="551" mass="62439">MHLQLDSDLNQLDRKANAYLLWPSIVDVSDMAAVEELAKTCHRLRSIVIQATRPYRLDLHHLGMRYIRSCATPSMTLPEARSALTHRAHRWRTMMPKSVDVSFFHDSAFDLVFSSDEILFRERGRVMISRITGNQEEHFDNVEDEIISYDIDPIQNLVVVLQVGMQMHRTTNFPHVVGEVYLRIFAADTLTPHPHALTPCVDLGISTWENALIERGPKIMGRWCGVLYAQEMEYFLSLTDWTNPQCTLRIYAVNHGIALDFLFITETIVLVLHYKKRSSDDALGPYNISAYQLDVASIGKSPRSDLILSLALPTLHAHTELSPNARLHAGGRLPNSLGDIVIDNKSRCFEQPDLTSSILFISMSLSVPTADAFWTFNVAVDLDGLCRLIKRNSPNQSMVPWSRWGPSIGRVFHSSLPSLNLIPRYGNVHGRRVSFAIPSHYHGEDSIWSSLDPFRYRLGVLDFNATTIVWAQALMRDGIPLPGDSSLVIEPSILDPDDLLAEKCESSLPYYRSYLENTHRPQGYGITEGYFFVHSVVPLDADGRHLRTYHF</sequence>
<evidence type="ECO:0000313" key="1">
    <source>
        <dbReference type="EMBL" id="OBZ78420.1"/>
    </source>
</evidence>
<gene>
    <name evidence="1" type="ORF">A0H81_02165</name>
</gene>
<accession>A0A1C7MNF7</accession>
<dbReference type="Proteomes" id="UP000092993">
    <property type="component" value="Unassembled WGS sequence"/>
</dbReference>
<reference evidence="1 2" key="1">
    <citation type="submission" date="2016-03" db="EMBL/GenBank/DDBJ databases">
        <title>Whole genome sequencing of Grifola frondosa 9006-11.</title>
        <authorList>
            <person name="Min B."/>
            <person name="Park H."/>
            <person name="Kim J.-G."/>
            <person name="Cho H."/>
            <person name="Oh Y.-L."/>
            <person name="Kong W.-S."/>
            <person name="Choi I.-G."/>
        </authorList>
    </citation>
    <scope>NUCLEOTIDE SEQUENCE [LARGE SCALE GENOMIC DNA]</scope>
    <source>
        <strain evidence="1 2">9006-11</strain>
    </source>
</reference>
<comment type="caution">
    <text evidence="1">The sequence shown here is derived from an EMBL/GenBank/DDBJ whole genome shotgun (WGS) entry which is preliminary data.</text>
</comment>
<name>A0A1C7MNF7_GRIFR</name>